<dbReference type="STRING" id="480418.GCA_000975265_03495"/>
<name>A0A0F4EPT9_9MYCO</name>
<sequence>MSGGPESGSTVEYVANSQLEPVHPGEEVDLDFTREWVEFYDPGNSDQLIAADLTWLLSRWTCVFGTPACRGTVAGRPDDGCCSHGAFLSDDDDRTRLDEAVKKLSHDDWQFREKGLGHRGYLELDEHDGQPQFRTRKHKDACIFLNRPEFPIGAGCALHSKALKLGVPPRTMKPNVCWQLPIRHSQEWVTRPDGTEILKTTVTEYDRRSWGSGGADLHWYCTGDPASHVDSKQVWESLADELTELLGANAYAELAAICKRRNKLGIIAVHPATQAAK</sequence>
<gene>
    <name evidence="2" type="ORF">MLPM_2435</name>
</gene>
<organism evidence="2 3">
    <name type="scientific">Mycobacterium lepromatosis</name>
    <dbReference type="NCBI Taxonomy" id="480418"/>
    <lineage>
        <taxon>Bacteria</taxon>
        <taxon>Bacillati</taxon>
        <taxon>Actinomycetota</taxon>
        <taxon>Actinomycetes</taxon>
        <taxon>Mycobacteriales</taxon>
        <taxon>Mycobacteriaceae</taxon>
        <taxon>Mycobacterium</taxon>
    </lineage>
</organism>
<dbReference type="PATRIC" id="fig|480418.6.peg.5217"/>
<protein>
    <recommendedName>
        <fullName evidence="4">DUF3109 family protein</fullName>
    </recommendedName>
</protein>
<evidence type="ECO:0000313" key="3">
    <source>
        <dbReference type="Proteomes" id="UP000053699"/>
    </source>
</evidence>
<evidence type="ECO:0000313" key="2">
    <source>
        <dbReference type="EMBL" id="KJX74612.1"/>
    </source>
</evidence>
<reference evidence="2 3" key="1">
    <citation type="journal article" date="2015" name="Proc. Natl. Acad. Sci. U.S.A.">
        <title>Insight into the evolution and origin of leprosy bacilli from the genome sequence of Mycobacterium lepromatosis.</title>
        <authorList>
            <person name="Singh P."/>
            <person name="Benjak A."/>
            <person name="Schuenemann V.J."/>
            <person name="Herbig A."/>
            <person name="Avanzi C."/>
            <person name="Busso P."/>
            <person name="Nieselt K."/>
            <person name="Krause J."/>
            <person name="Vera-Cabrera L."/>
            <person name="Cole S.T."/>
        </authorList>
    </citation>
    <scope>NUCLEOTIDE SEQUENCE [LARGE SCALE GENOMIC DNA]</scope>
    <source>
        <strain evidence="2 3">Mx1-22A</strain>
    </source>
</reference>
<keyword evidence="3" id="KW-1185">Reference proteome</keyword>
<dbReference type="OrthoDB" id="3394274at2"/>
<evidence type="ECO:0008006" key="4">
    <source>
        <dbReference type="Google" id="ProtNLM"/>
    </source>
</evidence>
<accession>A0A0F4EPT9</accession>
<comment type="caution">
    <text evidence="2">The sequence shown here is derived from an EMBL/GenBank/DDBJ whole genome shotgun (WGS) entry which is preliminary data.</text>
</comment>
<dbReference type="InterPro" id="IPR021458">
    <property type="entry name" value="Rv0495c"/>
</dbReference>
<proteinExistence type="inferred from homology"/>
<dbReference type="AlphaFoldDB" id="A0A0F4EPT9"/>
<evidence type="ECO:0000256" key="1">
    <source>
        <dbReference type="ARBA" id="ARBA00093770"/>
    </source>
</evidence>
<dbReference type="EMBL" id="JRPY01000106">
    <property type="protein sequence ID" value="KJX74612.1"/>
    <property type="molecule type" value="Genomic_DNA"/>
</dbReference>
<dbReference type="Pfam" id="PF11307">
    <property type="entry name" value="DUF3109"/>
    <property type="match status" value="1"/>
</dbReference>
<comment type="similarity">
    <text evidence="1">Belongs to the Rv0495c family.</text>
</comment>
<dbReference type="Proteomes" id="UP000053699">
    <property type="component" value="Unassembled WGS sequence"/>
</dbReference>